<dbReference type="InterPro" id="IPR002035">
    <property type="entry name" value="VWF_A"/>
</dbReference>
<dbReference type="Proteomes" id="UP001157126">
    <property type="component" value="Unassembled WGS sequence"/>
</dbReference>
<reference evidence="4" key="1">
    <citation type="journal article" date="2019" name="Int. J. Syst. Evol. Microbiol.">
        <title>The Global Catalogue of Microorganisms (GCM) 10K type strain sequencing project: providing services to taxonomists for standard genome sequencing and annotation.</title>
        <authorList>
            <consortium name="The Broad Institute Genomics Platform"/>
            <consortium name="The Broad Institute Genome Sequencing Center for Infectious Disease"/>
            <person name="Wu L."/>
            <person name="Ma J."/>
        </authorList>
    </citation>
    <scope>NUCLEOTIDE SEQUENCE [LARGE SCALE GENOMIC DNA]</scope>
    <source>
        <strain evidence="4">NBRC 113072</strain>
    </source>
</reference>
<evidence type="ECO:0000259" key="2">
    <source>
        <dbReference type="PROSITE" id="PS50234"/>
    </source>
</evidence>
<organism evidence="3 4">
    <name type="scientific">Mobilicoccus caccae</name>
    <dbReference type="NCBI Taxonomy" id="1859295"/>
    <lineage>
        <taxon>Bacteria</taxon>
        <taxon>Bacillati</taxon>
        <taxon>Actinomycetota</taxon>
        <taxon>Actinomycetes</taxon>
        <taxon>Micrococcales</taxon>
        <taxon>Dermatophilaceae</taxon>
        <taxon>Mobilicoccus</taxon>
    </lineage>
</organism>
<dbReference type="PANTHER" id="PTHR35023:SF1">
    <property type="entry name" value="MG-PROTOPORPHYRIN IX CHELATASE"/>
    <property type="match status" value="1"/>
</dbReference>
<keyword evidence="4" id="KW-1185">Reference proteome</keyword>
<dbReference type="InterPro" id="IPR036465">
    <property type="entry name" value="vWFA_dom_sf"/>
</dbReference>
<evidence type="ECO:0000256" key="1">
    <source>
        <dbReference type="SAM" id="MobiDB-lite"/>
    </source>
</evidence>
<proteinExistence type="predicted"/>
<dbReference type="Gene3D" id="3.40.50.410">
    <property type="entry name" value="von Willebrand factor, type A domain"/>
    <property type="match status" value="1"/>
</dbReference>
<dbReference type="PROSITE" id="PS50234">
    <property type="entry name" value="VWFA"/>
    <property type="match status" value="1"/>
</dbReference>
<evidence type="ECO:0000313" key="4">
    <source>
        <dbReference type="Proteomes" id="UP001157126"/>
    </source>
</evidence>
<protein>
    <recommendedName>
        <fullName evidence="2">VWFA domain-containing protein</fullName>
    </recommendedName>
</protein>
<dbReference type="InterPro" id="IPR052989">
    <property type="entry name" value="Mg-chelatase_DI-like"/>
</dbReference>
<name>A0ABQ6ISZ2_9MICO</name>
<feature type="compositionally biased region" description="Low complexity" evidence="1">
    <location>
        <begin position="225"/>
        <end position="237"/>
    </location>
</feature>
<dbReference type="SUPFAM" id="SSF53300">
    <property type="entry name" value="vWA-like"/>
    <property type="match status" value="1"/>
</dbReference>
<accession>A0ABQ6ISZ2</accession>
<dbReference type="Pfam" id="PF13519">
    <property type="entry name" value="VWA_2"/>
    <property type="match status" value="1"/>
</dbReference>
<feature type="region of interest" description="Disordered" evidence="1">
    <location>
        <begin position="170"/>
        <end position="258"/>
    </location>
</feature>
<feature type="domain" description="VWFA" evidence="2">
    <location>
        <begin position="59"/>
        <end position="184"/>
    </location>
</feature>
<dbReference type="PANTHER" id="PTHR35023">
    <property type="entry name" value="CHELATASE-RELATED"/>
    <property type="match status" value="1"/>
</dbReference>
<gene>
    <name evidence="3" type="ORF">GCM10025883_18990</name>
</gene>
<dbReference type="EMBL" id="BSUO01000001">
    <property type="protein sequence ID" value="GMA39854.1"/>
    <property type="molecule type" value="Genomic_DNA"/>
</dbReference>
<feature type="compositionally biased region" description="Low complexity" evidence="1">
    <location>
        <begin position="194"/>
        <end position="204"/>
    </location>
</feature>
<dbReference type="SMART" id="SM00327">
    <property type="entry name" value="VWA"/>
    <property type="match status" value="1"/>
</dbReference>
<sequence length="258" mass="26985">MRAVHPEDPRGRGLALTSTVLAAATRGTGRGEGGDAVPGVDVGAQDLRRSVRRGKEGNLVVFAVDTSGSMGAAERIRQVKTACVSLLMDAYQRRDKVAVVTFAKKQARVVLPPTSSVELAQRLLADVPTGGRTPLAEGLTSAYDVIRRERVRDPHRRALLVVLTDGRASAGGRTALPRAHRVARGSPPTPPAPARSAASSSTASPPGPGSDWAWPEISPVTCVRSTSTSPTSAAPSPRCDARPEAPVPRLPTCAWMVG</sequence>
<evidence type="ECO:0000313" key="3">
    <source>
        <dbReference type="EMBL" id="GMA39854.1"/>
    </source>
</evidence>
<comment type="caution">
    <text evidence="3">The sequence shown here is derived from an EMBL/GenBank/DDBJ whole genome shotgun (WGS) entry which is preliminary data.</text>
</comment>